<dbReference type="InterPro" id="IPR036597">
    <property type="entry name" value="Fido-like_dom_sf"/>
</dbReference>
<dbReference type="InterPro" id="IPR003812">
    <property type="entry name" value="Fido"/>
</dbReference>
<dbReference type="InterPro" id="IPR040198">
    <property type="entry name" value="Fido_containing"/>
</dbReference>
<dbReference type="Pfam" id="PF13784">
    <property type="entry name" value="Fic_N"/>
    <property type="match status" value="1"/>
</dbReference>
<comment type="caution">
    <text evidence="5">The sequence shown here is derived from an EMBL/GenBank/DDBJ whole genome shotgun (WGS) entry which is preliminary data.</text>
</comment>
<dbReference type="PANTHER" id="PTHR13504">
    <property type="entry name" value="FIDO DOMAIN-CONTAINING PROTEIN DDB_G0283145"/>
    <property type="match status" value="1"/>
</dbReference>
<dbReference type="SUPFAM" id="SSF140931">
    <property type="entry name" value="Fic-like"/>
    <property type="match status" value="1"/>
</dbReference>
<dbReference type="InterPro" id="IPR026287">
    <property type="entry name" value="SoFic-like"/>
</dbReference>
<feature type="binding site" evidence="1">
    <location>
        <begin position="204"/>
        <end position="210"/>
    </location>
    <ligand>
        <name>ATP</name>
        <dbReference type="ChEBI" id="CHEBI:30616"/>
    </ligand>
</feature>
<dbReference type="Gene3D" id="1.10.3290.10">
    <property type="entry name" value="Fido-like domain"/>
    <property type="match status" value="1"/>
</dbReference>
<keyword evidence="1" id="KW-0547">Nucleotide-binding</keyword>
<feature type="binding site" evidence="1">
    <location>
        <position position="241"/>
    </location>
    <ligand>
        <name>ATP</name>
        <dbReference type="ChEBI" id="CHEBI:30616"/>
    </ligand>
</feature>
<dbReference type="GO" id="GO:0005524">
    <property type="term" value="F:ATP binding"/>
    <property type="evidence" value="ECO:0007669"/>
    <property type="project" value="UniProtKB-KW"/>
</dbReference>
<dbReference type="EMBL" id="PDJF01000001">
    <property type="protein sequence ID" value="PFG27819.1"/>
    <property type="molecule type" value="Genomic_DNA"/>
</dbReference>
<dbReference type="Proteomes" id="UP000221653">
    <property type="component" value="Unassembled WGS sequence"/>
</dbReference>
<feature type="binding site" evidence="3">
    <location>
        <begin position="241"/>
        <end position="242"/>
    </location>
    <ligand>
        <name>ATP</name>
        <dbReference type="ChEBI" id="CHEBI:30616"/>
    </ligand>
</feature>
<feature type="active site" evidence="2">
    <location>
        <position position="199"/>
    </location>
</feature>
<evidence type="ECO:0000313" key="5">
    <source>
        <dbReference type="EMBL" id="PFG27819.1"/>
    </source>
</evidence>
<feature type="binding site" evidence="1">
    <location>
        <position position="73"/>
    </location>
    <ligand>
        <name>ATP</name>
        <dbReference type="ChEBI" id="CHEBI:30616"/>
    </ligand>
</feature>
<proteinExistence type="predicted"/>
<feature type="domain" description="Fido" evidence="4">
    <location>
        <begin position="106"/>
        <end position="263"/>
    </location>
</feature>
<protein>
    <submittedName>
        <fullName evidence="5">Fic family protein</fullName>
    </submittedName>
</protein>
<sequence>MSAHEAFNPNIPYNQLPPLPPAAIVETVPVLKAVIEARAALASLNTACDLIPNPDIITSTIPLREAQASSEIENIVTTNDELFKAEWEVDRSPSPATKEALRYKEALYNGVQALHERPVSEKTALFVCSILDGQPARIRSTPGTFIGDPRTKTRFYTPPEGKEIIEAHLSAWEKFIYSNHELDPLVLMAITHYQFEAIHPFYDGNGRTGRILNILLLIQHEVLRLPVLYLSGYIVDNKSEYYKRLREVTSQDAWEEWILFMVRAVQEAAESATDLINELRLLQEQTGEKIRALGISAGAYLAHLLFIKPYVRIADIEEAGLAKRQTASTWLAQLAEAGILQEHKIGRGKIFANIDALKALTTR</sequence>
<evidence type="ECO:0000313" key="6">
    <source>
        <dbReference type="Proteomes" id="UP000221653"/>
    </source>
</evidence>
<evidence type="ECO:0000256" key="3">
    <source>
        <dbReference type="PIRSR" id="PIRSR640198-2"/>
    </source>
</evidence>
<dbReference type="RefSeq" id="WP_048381216.1">
    <property type="nucleotide sequence ID" value="NZ_LDYE01000009.1"/>
</dbReference>
<dbReference type="STRING" id="1724.GCA_001044175_02519"/>
<feature type="binding site" evidence="3">
    <location>
        <begin position="203"/>
        <end position="210"/>
    </location>
    <ligand>
        <name>ATP</name>
        <dbReference type="ChEBI" id="CHEBI:30616"/>
    </ligand>
</feature>
<evidence type="ECO:0000256" key="1">
    <source>
        <dbReference type="PIRSR" id="PIRSR038925-1"/>
    </source>
</evidence>
<dbReference type="AlphaFoldDB" id="A0A2A9DPH7"/>
<evidence type="ECO:0000256" key="2">
    <source>
        <dbReference type="PIRSR" id="PIRSR640198-1"/>
    </source>
</evidence>
<evidence type="ECO:0000259" key="4">
    <source>
        <dbReference type="PROSITE" id="PS51459"/>
    </source>
</evidence>
<name>A0A2A9DPH7_9CORY</name>
<keyword evidence="1" id="KW-0067">ATP-binding</keyword>
<dbReference type="PANTHER" id="PTHR13504:SF35">
    <property type="entry name" value="PROTEIN ADENYLYLTRANSFERASE SOFIC"/>
    <property type="match status" value="1"/>
</dbReference>
<dbReference type="PROSITE" id="PS51459">
    <property type="entry name" value="FIDO"/>
    <property type="match status" value="1"/>
</dbReference>
<organism evidence="5 6">
    <name type="scientific">Corynebacterium renale</name>
    <dbReference type="NCBI Taxonomy" id="1724"/>
    <lineage>
        <taxon>Bacteria</taxon>
        <taxon>Bacillati</taxon>
        <taxon>Actinomycetota</taxon>
        <taxon>Actinomycetes</taxon>
        <taxon>Mycobacteriales</taxon>
        <taxon>Corynebacteriaceae</taxon>
        <taxon>Corynebacterium</taxon>
    </lineage>
</organism>
<accession>A0A2A9DPH7</accession>
<feature type="binding site" evidence="1">
    <location>
        <position position="199"/>
    </location>
    <ligand>
        <name>ATP</name>
        <dbReference type="ChEBI" id="CHEBI:30616"/>
    </ligand>
</feature>
<dbReference type="Pfam" id="PF02661">
    <property type="entry name" value="Fic"/>
    <property type="match status" value="1"/>
</dbReference>
<gene>
    <name evidence="5" type="ORF">ATK06_0898</name>
</gene>
<dbReference type="Pfam" id="PF21248">
    <property type="entry name" value="SoFic-like_C"/>
    <property type="match status" value="1"/>
</dbReference>
<dbReference type="InterPro" id="IPR025758">
    <property type="entry name" value="Fic/DOC_N"/>
</dbReference>
<dbReference type="PIRSF" id="PIRSF038925">
    <property type="entry name" value="AMP-prot_trans"/>
    <property type="match status" value="1"/>
</dbReference>
<keyword evidence="6" id="KW-1185">Reference proteome</keyword>
<reference evidence="5 6" key="1">
    <citation type="submission" date="2017-10" db="EMBL/GenBank/DDBJ databases">
        <title>Sequencing the genomes of 1000 actinobacteria strains.</title>
        <authorList>
            <person name="Klenk H.-P."/>
        </authorList>
    </citation>
    <scope>NUCLEOTIDE SEQUENCE [LARGE SCALE GENOMIC DNA]</scope>
    <source>
        <strain evidence="5 6">DSM 20688</strain>
    </source>
</reference>
<dbReference type="InterPro" id="IPR048770">
    <property type="entry name" value="SoFic-like_C"/>
</dbReference>